<dbReference type="GO" id="GO:0003676">
    <property type="term" value="F:nucleic acid binding"/>
    <property type="evidence" value="ECO:0007669"/>
    <property type="project" value="InterPro"/>
</dbReference>
<keyword evidence="2" id="KW-0540">Nuclease</keyword>
<reference evidence="2" key="1">
    <citation type="submission" date="2020-10" db="EMBL/GenBank/DDBJ databases">
        <authorList>
            <person name="Gilroy R."/>
        </authorList>
    </citation>
    <scope>NUCLEOTIDE SEQUENCE</scope>
    <source>
        <strain evidence="2">7293</strain>
    </source>
</reference>
<reference evidence="2" key="2">
    <citation type="journal article" date="2021" name="PeerJ">
        <title>Extensive microbial diversity within the chicken gut microbiome revealed by metagenomics and culture.</title>
        <authorList>
            <person name="Gilroy R."/>
            <person name="Ravi A."/>
            <person name="Getino M."/>
            <person name="Pursley I."/>
            <person name="Horton D.L."/>
            <person name="Alikhan N.F."/>
            <person name="Baker D."/>
            <person name="Gharbi K."/>
            <person name="Hall N."/>
            <person name="Watson M."/>
            <person name="Adriaenssens E.M."/>
            <person name="Foster-Nyarko E."/>
            <person name="Jarju S."/>
            <person name="Secka A."/>
            <person name="Antonio M."/>
            <person name="Oren A."/>
            <person name="Chaudhuri R.R."/>
            <person name="La Ragione R."/>
            <person name="Hildebrand F."/>
            <person name="Pallen M.J."/>
        </authorList>
    </citation>
    <scope>NUCLEOTIDE SEQUENCE</scope>
    <source>
        <strain evidence="2">7293</strain>
    </source>
</reference>
<dbReference type="Pfam" id="PF01844">
    <property type="entry name" value="HNH"/>
    <property type="match status" value="1"/>
</dbReference>
<dbReference type="EMBL" id="JADIMT010000051">
    <property type="protein sequence ID" value="MBO8436092.1"/>
    <property type="molecule type" value="Genomic_DNA"/>
</dbReference>
<dbReference type="Gene3D" id="1.10.30.50">
    <property type="match status" value="1"/>
</dbReference>
<dbReference type="AlphaFoldDB" id="A0A9D9DZU6"/>
<feature type="domain" description="HNH" evidence="1">
    <location>
        <begin position="2"/>
        <end position="39"/>
    </location>
</feature>
<protein>
    <submittedName>
        <fullName evidence="2">HNH endonuclease</fullName>
    </submittedName>
</protein>
<proteinExistence type="predicted"/>
<evidence type="ECO:0000313" key="3">
    <source>
        <dbReference type="Proteomes" id="UP000823615"/>
    </source>
</evidence>
<accession>A0A9D9DZU6</accession>
<gene>
    <name evidence="2" type="ORF">IAA97_03845</name>
</gene>
<comment type="caution">
    <text evidence="2">The sequence shown here is derived from an EMBL/GenBank/DDBJ whole genome shotgun (WGS) entry which is preliminary data.</text>
</comment>
<keyword evidence="2" id="KW-0378">Hydrolase</keyword>
<dbReference type="Proteomes" id="UP000823615">
    <property type="component" value="Unassembled WGS sequence"/>
</dbReference>
<dbReference type="GO" id="GO:0008270">
    <property type="term" value="F:zinc ion binding"/>
    <property type="evidence" value="ECO:0007669"/>
    <property type="project" value="InterPro"/>
</dbReference>
<evidence type="ECO:0000259" key="1">
    <source>
        <dbReference type="Pfam" id="PF01844"/>
    </source>
</evidence>
<organism evidence="2 3">
    <name type="scientific">Candidatus Ornithospirochaeta stercoripullorum</name>
    <dbReference type="NCBI Taxonomy" id="2840899"/>
    <lineage>
        <taxon>Bacteria</taxon>
        <taxon>Pseudomonadati</taxon>
        <taxon>Spirochaetota</taxon>
        <taxon>Spirochaetia</taxon>
        <taxon>Spirochaetales</taxon>
        <taxon>Spirochaetaceae</taxon>
        <taxon>Spirochaetaceae incertae sedis</taxon>
        <taxon>Candidatus Ornithospirochaeta</taxon>
    </lineage>
</organism>
<dbReference type="InterPro" id="IPR002711">
    <property type="entry name" value="HNH"/>
</dbReference>
<evidence type="ECO:0000313" key="2">
    <source>
        <dbReference type="EMBL" id="MBO8436092.1"/>
    </source>
</evidence>
<dbReference type="CDD" id="cd00085">
    <property type="entry name" value="HNHc"/>
    <property type="match status" value="1"/>
</dbReference>
<dbReference type="GO" id="GO:0004519">
    <property type="term" value="F:endonuclease activity"/>
    <property type="evidence" value="ECO:0007669"/>
    <property type="project" value="UniProtKB-KW"/>
</dbReference>
<keyword evidence="2" id="KW-0255">Endonuclease</keyword>
<name>A0A9D9DZU6_9SPIO</name>
<dbReference type="InterPro" id="IPR003615">
    <property type="entry name" value="HNH_nuc"/>
</dbReference>
<sequence length="52" mass="6097">MHDSDYLEVHHINRRHDGGPDRPANLITLCKKCHDNHHNGDHPLDIPFHKLE</sequence>